<evidence type="ECO:0000313" key="1">
    <source>
        <dbReference type="EMBL" id="MET3612949.1"/>
    </source>
</evidence>
<dbReference type="Proteomes" id="UP001549047">
    <property type="component" value="Unassembled WGS sequence"/>
</dbReference>
<dbReference type="RefSeq" id="WP_354555473.1">
    <property type="nucleotide sequence ID" value="NZ_JBEPMB010000001.1"/>
</dbReference>
<name>A0ABV2IZ86_9HYPH</name>
<dbReference type="EMBL" id="JBEPMB010000001">
    <property type="protein sequence ID" value="MET3612949.1"/>
    <property type="molecule type" value="Genomic_DNA"/>
</dbReference>
<sequence length="62" mass="6571">MLASTAIPTALFGPGAVLRRYRLDGDKATVAMICSCSLITHPGLTYLFGHLVFSASVSDLRS</sequence>
<reference evidence="1 2" key="1">
    <citation type="submission" date="2024-06" db="EMBL/GenBank/DDBJ databases">
        <title>Genomic Encyclopedia of Type Strains, Phase IV (KMG-IV): sequencing the most valuable type-strain genomes for metagenomic binning, comparative biology and taxonomic classification.</title>
        <authorList>
            <person name="Goeker M."/>
        </authorList>
    </citation>
    <scope>NUCLEOTIDE SEQUENCE [LARGE SCALE GENOMIC DNA]</scope>
    <source>
        <strain evidence="1 2">DSM 29780</strain>
    </source>
</reference>
<comment type="caution">
    <text evidence="1">The sequence shown here is derived from an EMBL/GenBank/DDBJ whole genome shotgun (WGS) entry which is preliminary data.</text>
</comment>
<evidence type="ECO:0000313" key="2">
    <source>
        <dbReference type="Proteomes" id="UP001549047"/>
    </source>
</evidence>
<gene>
    <name evidence="1" type="ORF">ABID16_001254</name>
</gene>
<protein>
    <submittedName>
        <fullName evidence="1">Permease</fullName>
    </submittedName>
</protein>
<proteinExistence type="predicted"/>
<organism evidence="1 2">
    <name type="scientific">Rhizobium aquaticum</name>
    <dbReference type="NCBI Taxonomy" id="1549636"/>
    <lineage>
        <taxon>Bacteria</taxon>
        <taxon>Pseudomonadati</taxon>
        <taxon>Pseudomonadota</taxon>
        <taxon>Alphaproteobacteria</taxon>
        <taxon>Hyphomicrobiales</taxon>
        <taxon>Rhizobiaceae</taxon>
        <taxon>Rhizobium/Agrobacterium group</taxon>
        <taxon>Rhizobium</taxon>
    </lineage>
</organism>
<keyword evidence="2" id="KW-1185">Reference proteome</keyword>
<accession>A0ABV2IZ86</accession>